<dbReference type="EMBL" id="JAANAS010000001">
    <property type="protein sequence ID" value="NGZ88749.1"/>
    <property type="molecule type" value="Genomic_DNA"/>
</dbReference>
<protein>
    <recommendedName>
        <fullName evidence="3">DUF4136 domain-containing protein</fullName>
    </recommendedName>
</protein>
<gene>
    <name evidence="1" type="ORF">G7034_00600</name>
</gene>
<organism evidence="1 2">
    <name type="scientific">Psychroflexus maritimus</name>
    <dbReference type="NCBI Taxonomy" id="2714865"/>
    <lineage>
        <taxon>Bacteria</taxon>
        <taxon>Pseudomonadati</taxon>
        <taxon>Bacteroidota</taxon>
        <taxon>Flavobacteriia</taxon>
        <taxon>Flavobacteriales</taxon>
        <taxon>Flavobacteriaceae</taxon>
        <taxon>Psychroflexus</taxon>
    </lineage>
</organism>
<evidence type="ECO:0000313" key="1">
    <source>
        <dbReference type="EMBL" id="NGZ88749.1"/>
    </source>
</evidence>
<comment type="caution">
    <text evidence="1">The sequence shown here is derived from an EMBL/GenBank/DDBJ whole genome shotgun (WGS) entry which is preliminary data.</text>
</comment>
<dbReference type="AlphaFoldDB" id="A0A967AAP6"/>
<proteinExistence type="predicted"/>
<dbReference type="Proteomes" id="UP000643701">
    <property type="component" value="Unassembled WGS sequence"/>
</dbReference>
<reference evidence="1" key="1">
    <citation type="submission" date="2020-03" db="EMBL/GenBank/DDBJ databases">
        <title>Psychroflexus Maritimus sp. nov., isolate from marine sediment.</title>
        <authorList>
            <person name="Zhong Y.-L."/>
        </authorList>
    </citation>
    <scope>NUCLEOTIDE SEQUENCE</scope>
    <source>
        <strain evidence="1">C1</strain>
    </source>
</reference>
<evidence type="ECO:0000313" key="2">
    <source>
        <dbReference type="Proteomes" id="UP000643701"/>
    </source>
</evidence>
<name>A0A967AAP6_9FLAO</name>
<keyword evidence="2" id="KW-1185">Reference proteome</keyword>
<dbReference type="RefSeq" id="WP_166399015.1">
    <property type="nucleotide sequence ID" value="NZ_JAANAS010000001.1"/>
</dbReference>
<accession>A0A967AAP6</accession>
<sequence>MKKSISFSILLLVIINLTGCSSIKVSDVWKSEQFEAIKDNKVLVIARTDNTQARLAFEGELKEQLEKNGVKATASATTLPTKIKVEKELSQDQKMAFRDFLKNEAYDGVVLSVIKDVKETTRTVTEGGYYAGATLPRYYPYYYTGFFSYYYNPLSYSSFGTYVEPSSTTYSYKTYIVETVVYDLNQKEGEQLLAVITASIEDPYNLDKFAKTYAKKLVKSLK</sequence>
<evidence type="ECO:0008006" key="3">
    <source>
        <dbReference type="Google" id="ProtNLM"/>
    </source>
</evidence>